<keyword evidence="2" id="KW-1185">Reference proteome</keyword>
<evidence type="ECO:0000313" key="2">
    <source>
        <dbReference type="Proteomes" id="UP000243924"/>
    </source>
</evidence>
<dbReference type="AlphaFoldDB" id="A0A1H2FMP2"/>
<name>A0A1H2FMP2_9GAMM</name>
<proteinExistence type="predicted"/>
<dbReference type="Proteomes" id="UP000243924">
    <property type="component" value="Chromosome I"/>
</dbReference>
<gene>
    <name evidence="1" type="ORF">SAMN05216210_1672</name>
</gene>
<organism evidence="1 2">
    <name type="scientific">Halopseudomonas salegens</name>
    <dbReference type="NCBI Taxonomy" id="1434072"/>
    <lineage>
        <taxon>Bacteria</taxon>
        <taxon>Pseudomonadati</taxon>
        <taxon>Pseudomonadota</taxon>
        <taxon>Gammaproteobacteria</taxon>
        <taxon>Pseudomonadales</taxon>
        <taxon>Pseudomonadaceae</taxon>
        <taxon>Halopseudomonas</taxon>
    </lineage>
</organism>
<accession>A0A1H2FMP2</accession>
<dbReference type="STRING" id="1434072.SAMN05216210_1672"/>
<dbReference type="RefSeq" id="WP_197675097.1">
    <property type="nucleotide sequence ID" value="NZ_LT629787.1"/>
</dbReference>
<reference evidence="2" key="1">
    <citation type="submission" date="2016-10" db="EMBL/GenBank/DDBJ databases">
        <authorList>
            <person name="Varghese N."/>
            <person name="Submissions S."/>
        </authorList>
    </citation>
    <scope>NUCLEOTIDE SEQUENCE [LARGE SCALE GENOMIC DNA]</scope>
    <source>
        <strain evidence="2">CECT 8338</strain>
    </source>
</reference>
<sequence length="143" mass="15763">MQTIVELPEFLKYALGLLNEMNLHNSPVFYVSIMVTMMANAFSSIKQGLAEAIEFSEGKSSKAVVHELGPLDVKKMTLRHSTLCHRARPAAQPPTRRHCQERNGVAIHLIVLHANALLDGSLALASISQVKLICWLPNGIVRP</sequence>
<protein>
    <submittedName>
        <fullName evidence="1">Uncharacterized protein</fullName>
    </submittedName>
</protein>
<evidence type="ECO:0000313" key="1">
    <source>
        <dbReference type="EMBL" id="SDU08592.1"/>
    </source>
</evidence>
<dbReference type="EMBL" id="LT629787">
    <property type="protein sequence ID" value="SDU08592.1"/>
    <property type="molecule type" value="Genomic_DNA"/>
</dbReference>